<name>A0A0C1R7D8_9CYAN</name>
<evidence type="ECO:0000256" key="1">
    <source>
        <dbReference type="SAM" id="MobiDB-lite"/>
    </source>
</evidence>
<comment type="caution">
    <text evidence="2">The sequence shown here is derived from an EMBL/GenBank/DDBJ whole genome shotgun (WGS) entry which is preliminary data.</text>
</comment>
<protein>
    <submittedName>
        <fullName evidence="2">Uncharacterized protein</fullName>
    </submittedName>
</protein>
<evidence type="ECO:0000313" key="2">
    <source>
        <dbReference type="EMBL" id="KIE13494.1"/>
    </source>
</evidence>
<sequence length="90" mass="9880">MLNFDGRSTKAEGRRKEGRKKAAIVLPGRSTTSEGSGTSAFQVKERPLLSRTIAINRTTSASGVLVHEGRSPEAEGRRLKSFEYKLLPSY</sequence>
<accession>A0A0C1R7D8</accession>
<gene>
    <name evidence="2" type="ORF">DA73_0203750</name>
</gene>
<dbReference type="AlphaFoldDB" id="A0A0C1R7D8"/>
<dbReference type="EMBL" id="JHEG02000016">
    <property type="protein sequence ID" value="KIE13494.1"/>
    <property type="molecule type" value="Genomic_DNA"/>
</dbReference>
<organism evidence="2">
    <name type="scientific">Tolypothrix bouteillei VB521301</name>
    <dbReference type="NCBI Taxonomy" id="1479485"/>
    <lineage>
        <taxon>Bacteria</taxon>
        <taxon>Bacillati</taxon>
        <taxon>Cyanobacteriota</taxon>
        <taxon>Cyanophyceae</taxon>
        <taxon>Nostocales</taxon>
        <taxon>Tolypothrichaceae</taxon>
        <taxon>Tolypothrix</taxon>
    </lineage>
</organism>
<feature type="region of interest" description="Disordered" evidence="1">
    <location>
        <begin position="1"/>
        <end position="42"/>
    </location>
</feature>
<reference evidence="2" key="1">
    <citation type="journal article" date="2015" name="Genome Announc.">
        <title>Draft Genome Sequence of Tolypothrix boutellei Strain VB521301.</title>
        <authorList>
            <person name="Chandrababunaidu M.M."/>
            <person name="Singh D."/>
            <person name="Sen D."/>
            <person name="Bhan S."/>
            <person name="Das S."/>
            <person name="Gupta A."/>
            <person name="Adhikary S.P."/>
            <person name="Tripathy S."/>
        </authorList>
    </citation>
    <scope>NUCLEOTIDE SEQUENCE</scope>
    <source>
        <strain evidence="2">VB521301</strain>
    </source>
</reference>
<feature type="compositionally biased region" description="Low complexity" evidence="1">
    <location>
        <begin position="28"/>
        <end position="39"/>
    </location>
</feature>
<proteinExistence type="predicted"/>